<keyword evidence="2" id="KW-1185">Reference proteome</keyword>
<proteinExistence type="predicted"/>
<dbReference type="RefSeq" id="WP_394407675.1">
    <property type="nucleotide sequence ID" value="NZ_JBIGIC010000003.1"/>
</dbReference>
<protein>
    <submittedName>
        <fullName evidence="1">Uncharacterized protein</fullName>
    </submittedName>
</protein>
<name>A0ABW7H9C9_9BURK</name>
<accession>A0ABW7H9C9</accession>
<reference evidence="1 2" key="1">
    <citation type="submission" date="2024-08" db="EMBL/GenBank/DDBJ databases">
        <authorList>
            <person name="Lu H."/>
        </authorList>
    </citation>
    <scope>NUCLEOTIDE SEQUENCE [LARGE SCALE GENOMIC DNA]</scope>
    <source>
        <strain evidence="1 2">BYS78W</strain>
    </source>
</reference>
<dbReference type="EMBL" id="JBIGIC010000003">
    <property type="protein sequence ID" value="MFG6486523.1"/>
    <property type="molecule type" value="Genomic_DNA"/>
</dbReference>
<dbReference type="Proteomes" id="UP001606134">
    <property type="component" value="Unassembled WGS sequence"/>
</dbReference>
<sequence>MKRDLPDTELAAARQVAVFGYFWEMVHRRSGAVVGEGFCRQLPALRRQHGYDYRLTRVAEIDRSAPWAPHR</sequence>
<evidence type="ECO:0000313" key="2">
    <source>
        <dbReference type="Proteomes" id="UP001606134"/>
    </source>
</evidence>
<comment type="caution">
    <text evidence="1">The sequence shown here is derived from an EMBL/GenBank/DDBJ whole genome shotgun (WGS) entry which is preliminary data.</text>
</comment>
<evidence type="ECO:0000313" key="1">
    <source>
        <dbReference type="EMBL" id="MFG6486523.1"/>
    </source>
</evidence>
<organism evidence="1 2">
    <name type="scientific">Pelomonas candidula</name>
    <dbReference type="NCBI Taxonomy" id="3299025"/>
    <lineage>
        <taxon>Bacteria</taxon>
        <taxon>Pseudomonadati</taxon>
        <taxon>Pseudomonadota</taxon>
        <taxon>Betaproteobacteria</taxon>
        <taxon>Burkholderiales</taxon>
        <taxon>Sphaerotilaceae</taxon>
        <taxon>Roseateles</taxon>
    </lineage>
</organism>
<gene>
    <name evidence="1" type="ORF">ACG04R_07575</name>
</gene>